<dbReference type="Pfam" id="PF05871">
    <property type="entry name" value="ESCRT-II"/>
    <property type="match status" value="1"/>
</dbReference>
<dbReference type="FunFam" id="1.10.10.10:FF:000141">
    <property type="entry name" value="vacuolar protein-sorting-associated protein 25"/>
    <property type="match status" value="1"/>
</dbReference>
<dbReference type="Proteomes" id="UP000654370">
    <property type="component" value="Unassembled WGS sequence"/>
</dbReference>
<keyword evidence="6" id="KW-1185">Reference proteome</keyword>
<dbReference type="Gene3D" id="1.10.10.570">
    <property type="entry name" value="Winged helix' DNA-binding domain. Chain C. Domain 1"/>
    <property type="match status" value="1"/>
</dbReference>
<dbReference type="AlphaFoldDB" id="A0A8H7PCJ7"/>
<dbReference type="SUPFAM" id="SSF46785">
    <property type="entry name" value="Winged helix' DNA-binding domain"/>
    <property type="match status" value="2"/>
</dbReference>
<organism evidence="5 6">
    <name type="scientific">Mortierella isabellina</name>
    <name type="common">Filamentous fungus</name>
    <name type="synonym">Umbelopsis isabellina</name>
    <dbReference type="NCBI Taxonomy" id="91625"/>
    <lineage>
        <taxon>Eukaryota</taxon>
        <taxon>Fungi</taxon>
        <taxon>Fungi incertae sedis</taxon>
        <taxon>Mucoromycota</taxon>
        <taxon>Mucoromycotina</taxon>
        <taxon>Umbelopsidomycetes</taxon>
        <taxon>Umbelopsidales</taxon>
        <taxon>Umbelopsidaceae</taxon>
        <taxon>Umbelopsis</taxon>
    </lineage>
</organism>
<evidence type="ECO:0000256" key="2">
    <source>
        <dbReference type="ARBA" id="ARBA00022448"/>
    </source>
</evidence>
<dbReference type="InterPro" id="IPR008570">
    <property type="entry name" value="ESCRT-II_cplx_Vps25-sub"/>
</dbReference>
<dbReference type="GO" id="GO:0043328">
    <property type="term" value="P:protein transport to vacuole involved in ubiquitin-dependent protein catabolic process via the multivesicular body sorting pathway"/>
    <property type="evidence" value="ECO:0007669"/>
    <property type="project" value="TreeGrafter"/>
</dbReference>
<comment type="caution">
    <text evidence="5">The sequence shown here is derived from an EMBL/GenBank/DDBJ whole genome shotgun (WGS) entry which is preliminary data.</text>
</comment>
<dbReference type="GO" id="GO:0016236">
    <property type="term" value="P:macroautophagy"/>
    <property type="evidence" value="ECO:0007669"/>
    <property type="project" value="UniProtKB-ARBA"/>
</dbReference>
<evidence type="ECO:0000256" key="4">
    <source>
        <dbReference type="ARBA" id="ARBA00030094"/>
    </source>
</evidence>
<dbReference type="GO" id="GO:0005198">
    <property type="term" value="F:structural molecule activity"/>
    <property type="evidence" value="ECO:0007669"/>
    <property type="project" value="TreeGrafter"/>
</dbReference>
<dbReference type="EMBL" id="JAEPQZ010000021">
    <property type="protein sequence ID" value="KAG2171362.1"/>
    <property type="molecule type" value="Genomic_DNA"/>
</dbReference>
<sequence length="206" mass="23558">MSSPKLNSGSSFKFPAIHDFPPLYTRQPTEATWQNQVKEWERIILAYYRTHRLYRLNLVEDTVPGASPVFDNQRIKRRLTFETLEEIVNEMVRKGTLGRKPICVAEWVSDTKSSAKISHTQALIYWRSPDEWASLLWNWINERGLNNSIMTVYEIANGELAEGTEFYEMDGTILMRALEVLSAKGNAQIFTGTGDVDSIGVKFFGS</sequence>
<evidence type="ECO:0000256" key="3">
    <source>
        <dbReference type="ARBA" id="ARBA00022927"/>
    </source>
</evidence>
<dbReference type="InterPro" id="IPR036390">
    <property type="entry name" value="WH_DNA-bd_sf"/>
</dbReference>
<accession>A0A8H7PCJ7</accession>
<protein>
    <recommendedName>
        <fullName evidence="4">ESCRT-II complex subunit VPS25</fullName>
    </recommendedName>
</protein>
<dbReference type="InterPro" id="IPR036388">
    <property type="entry name" value="WH-like_DNA-bd_sf"/>
</dbReference>
<name>A0A8H7PCJ7_MORIS</name>
<dbReference type="PANTHER" id="PTHR13149">
    <property type="entry name" value="VACUOLAR PROTEIN SORTING-ASSOCIATED PROTEIN VPS25"/>
    <property type="match status" value="1"/>
</dbReference>
<evidence type="ECO:0000313" key="6">
    <source>
        <dbReference type="Proteomes" id="UP000654370"/>
    </source>
</evidence>
<keyword evidence="3" id="KW-0653">Protein transport</keyword>
<dbReference type="PANTHER" id="PTHR13149:SF0">
    <property type="entry name" value="VACUOLAR PROTEIN-SORTING-ASSOCIATED PROTEIN 25"/>
    <property type="match status" value="1"/>
</dbReference>
<dbReference type="GO" id="GO:0042803">
    <property type="term" value="F:protein homodimerization activity"/>
    <property type="evidence" value="ECO:0007669"/>
    <property type="project" value="TreeGrafter"/>
</dbReference>
<dbReference type="OrthoDB" id="245150at2759"/>
<comment type="similarity">
    <text evidence="1">Belongs to the VPS25 family.</text>
</comment>
<dbReference type="GO" id="GO:0000814">
    <property type="term" value="C:ESCRT II complex"/>
    <property type="evidence" value="ECO:0007669"/>
    <property type="project" value="InterPro"/>
</dbReference>
<dbReference type="Gene3D" id="1.10.10.10">
    <property type="entry name" value="Winged helix-like DNA-binding domain superfamily/Winged helix DNA-binding domain"/>
    <property type="match status" value="1"/>
</dbReference>
<gene>
    <name evidence="5" type="ORF">INT43_009023</name>
</gene>
<reference evidence="5" key="1">
    <citation type="submission" date="2020-12" db="EMBL/GenBank/DDBJ databases">
        <title>Metabolic potential, ecology and presence of endohyphal bacteria is reflected in genomic diversity of Mucoromycotina.</title>
        <authorList>
            <person name="Muszewska A."/>
            <person name="Okrasinska A."/>
            <person name="Steczkiewicz K."/>
            <person name="Drgas O."/>
            <person name="Orlowska M."/>
            <person name="Perlinska-Lenart U."/>
            <person name="Aleksandrzak-Piekarczyk T."/>
            <person name="Szatraj K."/>
            <person name="Zielenkiewicz U."/>
            <person name="Pilsyk S."/>
            <person name="Malc E."/>
            <person name="Mieczkowski P."/>
            <person name="Kruszewska J.S."/>
            <person name="Biernat P."/>
            <person name="Pawlowska J."/>
        </authorList>
    </citation>
    <scope>NUCLEOTIDE SEQUENCE</scope>
    <source>
        <strain evidence="5">WA0000067209</strain>
    </source>
</reference>
<evidence type="ECO:0000313" key="5">
    <source>
        <dbReference type="EMBL" id="KAG2171362.1"/>
    </source>
</evidence>
<evidence type="ECO:0000256" key="1">
    <source>
        <dbReference type="ARBA" id="ARBA00009674"/>
    </source>
</evidence>
<proteinExistence type="inferred from homology"/>
<dbReference type="InterPro" id="IPR014041">
    <property type="entry name" value="ESCRT-II_cplx_Vps25-sub_N"/>
</dbReference>
<keyword evidence="2" id="KW-0813">Transport</keyword>